<feature type="chain" id="PRO_5032401886" evidence="7">
    <location>
        <begin position="16"/>
        <end position="731"/>
    </location>
</feature>
<organism evidence="8 9">
    <name type="scientific">Tribonema minus</name>
    <dbReference type="NCBI Taxonomy" id="303371"/>
    <lineage>
        <taxon>Eukaryota</taxon>
        <taxon>Sar</taxon>
        <taxon>Stramenopiles</taxon>
        <taxon>Ochrophyta</taxon>
        <taxon>PX clade</taxon>
        <taxon>Xanthophyceae</taxon>
        <taxon>Tribonematales</taxon>
        <taxon>Tribonemataceae</taxon>
        <taxon>Tribonema</taxon>
    </lineage>
</organism>
<feature type="binding site" evidence="5">
    <location>
        <position position="268"/>
    </location>
    <ligand>
        <name>Fe cation</name>
        <dbReference type="ChEBI" id="CHEBI:24875"/>
        <note>catalytic</note>
    </ligand>
</feature>
<dbReference type="GO" id="GO:0016121">
    <property type="term" value="P:carotene catabolic process"/>
    <property type="evidence" value="ECO:0007669"/>
    <property type="project" value="TreeGrafter"/>
</dbReference>
<evidence type="ECO:0000256" key="2">
    <source>
        <dbReference type="ARBA" id="ARBA00022723"/>
    </source>
</evidence>
<dbReference type="AlphaFoldDB" id="A0A835YN23"/>
<feature type="binding site" evidence="5">
    <location>
        <position position="325"/>
    </location>
    <ligand>
        <name>Fe cation</name>
        <dbReference type="ChEBI" id="CHEBI:24875"/>
        <note>catalytic</note>
    </ligand>
</feature>
<feature type="region of interest" description="Disordered" evidence="6">
    <location>
        <begin position="450"/>
        <end position="475"/>
    </location>
</feature>
<dbReference type="InterPro" id="IPR004294">
    <property type="entry name" value="Carotenoid_Oase"/>
</dbReference>
<keyword evidence="3" id="KW-0560">Oxidoreductase</keyword>
<dbReference type="Pfam" id="PF03055">
    <property type="entry name" value="RPE65"/>
    <property type="match status" value="2"/>
</dbReference>
<evidence type="ECO:0000256" key="3">
    <source>
        <dbReference type="ARBA" id="ARBA00023002"/>
    </source>
</evidence>
<dbReference type="GO" id="GO:0046872">
    <property type="term" value="F:metal ion binding"/>
    <property type="evidence" value="ECO:0007669"/>
    <property type="project" value="UniProtKB-KW"/>
</dbReference>
<sequence>MRLACVLPLLAAVGAFRLPRVLRSSGKCLSSSPASSQKERNSAQHMVLESASSQVLLPQVEQDVGEGLYNLEDWASSFNSQVREFDFTVPASDIEGTLPLNLVGTFFRSGPGRFERGGNQYGHFLDGDGYVMRATLKGGKVHFKSRFVQTEEYKVEAAKDAILFRSTFGTQPELSLLKKQFGVSWHPRNVFNLKLKNAANTNVVLRGGKLLALFEAGLPVALDPTTLETEGVDLLGGVLKEGLSTKVEGMSEALQERLGMGGCSHTAHPHFDPVRDVMVSWSWYALQKEKGLPQETVMEFFEWDKDMKMLSKSTHTAPGCAVNPHDFALTPNHYVFIENRGKVDLLPYLSGLAGAGQTLSTDPSRPMLLHVVPRPGPVDALSEVATEVSAAALTLSTDPSRPMLLHVVLRPGPVDALSDVASERPVLLHVVSRPRVADALSDVATEIDPAGSSAQLDGADATAQPGPVGATPGGQVGSLASGVKERAAFVVPMEPGFALHISHAFEEGGRLYVFSSAWGQRGITGEKLLGEWGGVAPDFSTGRIPMTYLYRTVVDLATGALVEHCVVDGMERTSTEHPHVDPRAETTPHARYLYATMSNDVGTSTPPQGICRLDLAGLEGSGSPNAGTRCARNGIQRWYPGSRQFTNEPIIIPKGQVDAGDEVGIESGSGDAPPSGVYVLTTVEDADSGRASLVILDGDDVSAGPLARVWLPYFPHQLHGTFTREVFTDAL</sequence>
<protein>
    <submittedName>
        <fullName evidence="8">Retinal pigment epithelial membrane protein-domain-containing protein</fullName>
    </submittedName>
</protein>
<dbReference type="PANTHER" id="PTHR10543:SF89">
    <property type="entry name" value="CAROTENOID 9,10(9',10')-CLEAVAGE DIOXYGENASE 1"/>
    <property type="match status" value="1"/>
</dbReference>
<dbReference type="EMBL" id="JAFCMP010000516">
    <property type="protein sequence ID" value="KAG5178275.1"/>
    <property type="molecule type" value="Genomic_DNA"/>
</dbReference>
<comment type="caution">
    <text evidence="8">The sequence shown here is derived from an EMBL/GenBank/DDBJ whole genome shotgun (WGS) entry which is preliminary data.</text>
</comment>
<accession>A0A835YN23</accession>
<keyword evidence="2 5" id="KW-0479">Metal-binding</keyword>
<evidence type="ECO:0000313" key="8">
    <source>
        <dbReference type="EMBL" id="KAG5178275.1"/>
    </source>
</evidence>
<comment type="similarity">
    <text evidence="1">Belongs to the carotenoid oxygenase family.</text>
</comment>
<keyword evidence="4 5" id="KW-0408">Iron</keyword>
<dbReference type="PANTHER" id="PTHR10543">
    <property type="entry name" value="BETA-CAROTENE DIOXYGENASE"/>
    <property type="match status" value="1"/>
</dbReference>
<proteinExistence type="inferred from homology"/>
<evidence type="ECO:0000256" key="5">
    <source>
        <dbReference type="PIRSR" id="PIRSR604294-1"/>
    </source>
</evidence>
<evidence type="ECO:0000256" key="6">
    <source>
        <dbReference type="SAM" id="MobiDB-lite"/>
    </source>
</evidence>
<evidence type="ECO:0000256" key="4">
    <source>
        <dbReference type="ARBA" id="ARBA00023004"/>
    </source>
</evidence>
<feature type="binding site" evidence="5">
    <location>
        <position position="719"/>
    </location>
    <ligand>
        <name>Fe cation</name>
        <dbReference type="ChEBI" id="CHEBI:24875"/>
        <note>catalytic</note>
    </ligand>
</feature>
<name>A0A835YN23_9STRA</name>
<dbReference type="Proteomes" id="UP000664859">
    <property type="component" value="Unassembled WGS sequence"/>
</dbReference>
<keyword evidence="7" id="KW-0732">Signal</keyword>
<evidence type="ECO:0000256" key="7">
    <source>
        <dbReference type="SAM" id="SignalP"/>
    </source>
</evidence>
<gene>
    <name evidence="8" type="ORF">JKP88DRAFT_264688</name>
</gene>
<reference evidence="8" key="1">
    <citation type="submission" date="2021-02" db="EMBL/GenBank/DDBJ databases">
        <title>First Annotated Genome of the Yellow-green Alga Tribonema minus.</title>
        <authorList>
            <person name="Mahan K.M."/>
        </authorList>
    </citation>
    <scope>NUCLEOTIDE SEQUENCE</scope>
    <source>
        <strain evidence="8">UTEX B ZZ1240</strain>
    </source>
</reference>
<feature type="signal peptide" evidence="7">
    <location>
        <begin position="1"/>
        <end position="15"/>
    </location>
</feature>
<dbReference type="GO" id="GO:0010436">
    <property type="term" value="F:carotenoid dioxygenase activity"/>
    <property type="evidence" value="ECO:0007669"/>
    <property type="project" value="TreeGrafter"/>
</dbReference>
<evidence type="ECO:0000313" key="9">
    <source>
        <dbReference type="Proteomes" id="UP000664859"/>
    </source>
</evidence>
<evidence type="ECO:0000256" key="1">
    <source>
        <dbReference type="ARBA" id="ARBA00006787"/>
    </source>
</evidence>
<dbReference type="OrthoDB" id="37757at2759"/>
<keyword evidence="9" id="KW-1185">Reference proteome</keyword>
<comment type="cofactor">
    <cofactor evidence="5">
        <name>Fe(2+)</name>
        <dbReference type="ChEBI" id="CHEBI:29033"/>
    </cofactor>
    <text evidence="5">Binds 1 Fe(2+) ion per subunit.</text>
</comment>